<evidence type="ECO:0000313" key="8">
    <source>
        <dbReference type="Proteomes" id="UP000217005"/>
    </source>
</evidence>
<dbReference type="Proteomes" id="UP000217005">
    <property type="component" value="Unassembled WGS sequence"/>
</dbReference>
<dbReference type="Gene3D" id="1.10.10.10">
    <property type="entry name" value="Winged helix-like DNA-binding domain superfamily/Winged helix DNA-binding domain"/>
    <property type="match status" value="1"/>
</dbReference>
<dbReference type="SUPFAM" id="SSF53850">
    <property type="entry name" value="Periplasmic binding protein-like II"/>
    <property type="match status" value="1"/>
</dbReference>
<dbReference type="Gene3D" id="3.40.190.10">
    <property type="entry name" value="Periplasmic binding protein-like II"/>
    <property type="match status" value="2"/>
</dbReference>
<accession>A0A261RW05</accession>
<dbReference type="FunFam" id="1.10.10.10:FF:000001">
    <property type="entry name" value="LysR family transcriptional regulator"/>
    <property type="match status" value="1"/>
</dbReference>
<proteinExistence type="inferred from homology"/>
<evidence type="ECO:0000256" key="3">
    <source>
        <dbReference type="ARBA" id="ARBA00023125"/>
    </source>
</evidence>
<evidence type="ECO:0000256" key="4">
    <source>
        <dbReference type="ARBA" id="ARBA00023163"/>
    </source>
</evidence>
<dbReference type="InterPro" id="IPR005119">
    <property type="entry name" value="LysR_subst-bd"/>
</dbReference>
<sequence length="355" mass="37804">MCRHAHFVSRGMTPTRSGNIMSRQQASCPGESRWRGGVAPVRSRAMNVRFLESLVWVARLGSFKAAADRLCTTPAGLSSRIATLEAQLGVRLFDRDSRAATLTPDGARLLPHAERMLAVQAEMLAEAGQGGALRGTLRLGVVETVASTWLAPLIARYADQYPRVTLEVESLDTPALHERLLRGALDCVVTTEAVPHGLAENRPITRLATAWYAHPSLLARLPAHAPGFADLAALPIVAFTRESPLHRPIVRAAQEAGLAGAVRVHHFSSLGAMTALVRAGFGVALLPCAAVPAERGPEALVALDVRPAPQPLPLIASQRLDQAAPLADAMLALAPAVCAAYFAERGEARRCLADH</sequence>
<organism evidence="7 8">
    <name type="scientific">Bordetella genomosp. 1</name>
    <dbReference type="NCBI Taxonomy" id="1395607"/>
    <lineage>
        <taxon>Bacteria</taxon>
        <taxon>Pseudomonadati</taxon>
        <taxon>Pseudomonadota</taxon>
        <taxon>Betaproteobacteria</taxon>
        <taxon>Burkholderiales</taxon>
        <taxon>Alcaligenaceae</taxon>
        <taxon>Bordetella</taxon>
    </lineage>
</organism>
<gene>
    <name evidence="7" type="ORF">CEG14_21755</name>
</gene>
<feature type="region of interest" description="Disordered" evidence="5">
    <location>
        <begin position="1"/>
        <end position="32"/>
    </location>
</feature>
<dbReference type="Pfam" id="PF00126">
    <property type="entry name" value="HTH_1"/>
    <property type="match status" value="1"/>
</dbReference>
<keyword evidence="3" id="KW-0238">DNA-binding</keyword>
<protein>
    <recommendedName>
        <fullName evidence="6">HTH lysR-type domain-containing protein</fullName>
    </recommendedName>
</protein>
<keyword evidence="2" id="KW-0805">Transcription regulation</keyword>
<evidence type="ECO:0000256" key="1">
    <source>
        <dbReference type="ARBA" id="ARBA00009437"/>
    </source>
</evidence>
<dbReference type="GO" id="GO:0003700">
    <property type="term" value="F:DNA-binding transcription factor activity"/>
    <property type="evidence" value="ECO:0007669"/>
    <property type="project" value="InterPro"/>
</dbReference>
<keyword evidence="4" id="KW-0804">Transcription</keyword>
<feature type="domain" description="HTH lysR-type" evidence="6">
    <location>
        <begin position="46"/>
        <end position="103"/>
    </location>
</feature>
<dbReference type="InterPro" id="IPR000847">
    <property type="entry name" value="LysR_HTH_N"/>
</dbReference>
<dbReference type="GO" id="GO:0000976">
    <property type="term" value="F:transcription cis-regulatory region binding"/>
    <property type="evidence" value="ECO:0007669"/>
    <property type="project" value="TreeGrafter"/>
</dbReference>
<dbReference type="PANTHER" id="PTHR30126:SF77">
    <property type="entry name" value="TRANSCRIPTIONAL REGULATORY PROTEIN"/>
    <property type="match status" value="1"/>
</dbReference>
<dbReference type="Pfam" id="PF03466">
    <property type="entry name" value="LysR_substrate"/>
    <property type="match status" value="1"/>
</dbReference>
<dbReference type="InterPro" id="IPR036388">
    <property type="entry name" value="WH-like_DNA-bd_sf"/>
</dbReference>
<dbReference type="CDD" id="cd05466">
    <property type="entry name" value="PBP2_LTTR_substrate"/>
    <property type="match status" value="1"/>
</dbReference>
<dbReference type="PANTHER" id="PTHR30126">
    <property type="entry name" value="HTH-TYPE TRANSCRIPTIONAL REGULATOR"/>
    <property type="match status" value="1"/>
</dbReference>
<dbReference type="PROSITE" id="PS50931">
    <property type="entry name" value="HTH_LYSR"/>
    <property type="match status" value="1"/>
</dbReference>
<dbReference type="AlphaFoldDB" id="A0A261RW05"/>
<name>A0A261RW05_9BORD</name>
<dbReference type="InterPro" id="IPR036390">
    <property type="entry name" value="WH_DNA-bd_sf"/>
</dbReference>
<dbReference type="SUPFAM" id="SSF46785">
    <property type="entry name" value="Winged helix' DNA-binding domain"/>
    <property type="match status" value="1"/>
</dbReference>
<comment type="similarity">
    <text evidence="1">Belongs to the LysR transcriptional regulatory family.</text>
</comment>
<evidence type="ECO:0000256" key="5">
    <source>
        <dbReference type="SAM" id="MobiDB-lite"/>
    </source>
</evidence>
<dbReference type="OrthoDB" id="9803735at2"/>
<dbReference type="EMBL" id="NEVL01000005">
    <property type="protein sequence ID" value="OZI29248.1"/>
    <property type="molecule type" value="Genomic_DNA"/>
</dbReference>
<comment type="caution">
    <text evidence="7">The sequence shown here is derived from an EMBL/GenBank/DDBJ whole genome shotgun (WGS) entry which is preliminary data.</text>
</comment>
<evidence type="ECO:0000259" key="6">
    <source>
        <dbReference type="PROSITE" id="PS50931"/>
    </source>
</evidence>
<evidence type="ECO:0000256" key="2">
    <source>
        <dbReference type="ARBA" id="ARBA00023015"/>
    </source>
</evidence>
<feature type="compositionally biased region" description="Polar residues" evidence="5">
    <location>
        <begin position="12"/>
        <end position="27"/>
    </location>
</feature>
<evidence type="ECO:0000313" key="7">
    <source>
        <dbReference type="EMBL" id="OZI29248.1"/>
    </source>
</evidence>
<reference evidence="7 8" key="1">
    <citation type="submission" date="2017-05" db="EMBL/GenBank/DDBJ databases">
        <title>Complete and WGS of Bordetella genogroups.</title>
        <authorList>
            <person name="Spilker T."/>
            <person name="LiPuma J."/>
        </authorList>
    </citation>
    <scope>NUCLEOTIDE SEQUENCE [LARGE SCALE GENOMIC DNA]</scope>
    <source>
        <strain evidence="7 8">AU17610</strain>
    </source>
</reference>